<dbReference type="InterPro" id="IPR007893">
    <property type="entry name" value="Spore_coat_U/FanG"/>
</dbReference>
<dbReference type="SMART" id="SM00972">
    <property type="entry name" value="SCPU"/>
    <property type="match status" value="1"/>
</dbReference>
<gene>
    <name evidence="2" type="ORF">GFN93_15080</name>
</gene>
<evidence type="ECO:0000259" key="1">
    <source>
        <dbReference type="Pfam" id="PF05229"/>
    </source>
</evidence>
<accession>A0A6N7LZN4</accession>
<dbReference type="AlphaFoldDB" id="A0A6N7LZN4"/>
<protein>
    <recommendedName>
        <fullName evidence="1">Spore coat protein U/FanG domain-containing protein</fullName>
    </recommendedName>
</protein>
<evidence type="ECO:0000313" key="2">
    <source>
        <dbReference type="EMBL" id="MQX54575.1"/>
    </source>
</evidence>
<proteinExistence type="predicted"/>
<dbReference type="Pfam" id="PF05229">
    <property type="entry name" value="SCPU"/>
    <property type="match status" value="1"/>
</dbReference>
<dbReference type="Proteomes" id="UP000469421">
    <property type="component" value="Unassembled WGS sequence"/>
</dbReference>
<dbReference type="EMBL" id="WIRE01000002">
    <property type="protein sequence ID" value="MQX54575.1"/>
    <property type="molecule type" value="Genomic_DNA"/>
</dbReference>
<organism evidence="2 3">
    <name type="scientific">Alcanivorax sediminis</name>
    <dbReference type="NCBI Taxonomy" id="2663008"/>
    <lineage>
        <taxon>Bacteria</taxon>
        <taxon>Pseudomonadati</taxon>
        <taxon>Pseudomonadota</taxon>
        <taxon>Gammaproteobacteria</taxon>
        <taxon>Oceanospirillales</taxon>
        <taxon>Alcanivoracaceae</taxon>
        <taxon>Alcanivorax</taxon>
    </lineage>
</organism>
<dbReference type="InterPro" id="IPR053167">
    <property type="entry name" value="Spore_coat_component"/>
</dbReference>
<comment type="caution">
    <text evidence="2">The sequence shown here is derived from an EMBL/GenBank/DDBJ whole genome shotgun (WGS) entry which is preliminary data.</text>
</comment>
<dbReference type="PANTHER" id="PTHR37089">
    <property type="entry name" value="PROTEIN U-RELATED"/>
    <property type="match status" value="1"/>
</dbReference>
<keyword evidence="3" id="KW-1185">Reference proteome</keyword>
<sequence>MRSPPCSGLPPITAAWMHVSLYLFLYRSIRPNQGCRFGTGKNVDRGYDHSGRHERRSSWFYTRLTEEDLPTGSLILSSEPNDDNVTQVTQDQTLYREWRIPMKKSLSLAALSAAMLSAPLASQAATATGTFDVLLTLIGSCTVSQVNNVDFGTQTEAAVNTGGITAAATLGVTCSNNTAYTVGLSGTNGARFMTSANGSSVEYELFQTDGTTAWDSTNTEANTGNSAEQTYTVNGNIPAQTMTLNAADAPDGTGIALSDTVTVTVTF</sequence>
<name>A0A6N7LZN4_9GAMM</name>
<dbReference type="PANTHER" id="PTHR37089:SF4">
    <property type="entry name" value="EXPORTED PROTEIN"/>
    <property type="match status" value="1"/>
</dbReference>
<evidence type="ECO:0000313" key="3">
    <source>
        <dbReference type="Proteomes" id="UP000469421"/>
    </source>
</evidence>
<reference evidence="2 3" key="1">
    <citation type="submission" date="2019-10" db="EMBL/GenBank/DDBJ databases">
        <title>Alcanivorax sp.PA15-N-34 draft genome sequence.</title>
        <authorList>
            <person name="Liao X."/>
            <person name="Shao Z."/>
        </authorList>
    </citation>
    <scope>NUCLEOTIDE SEQUENCE [LARGE SCALE GENOMIC DNA]</scope>
    <source>
        <strain evidence="2 3">PA15-N-34</strain>
    </source>
</reference>
<feature type="domain" description="Spore coat protein U/FanG" evidence="1">
    <location>
        <begin position="127"/>
        <end position="242"/>
    </location>
</feature>